<accession>A0A833SBF6</accession>
<protein>
    <submittedName>
        <fullName evidence="2">Uncharacterized protein</fullName>
    </submittedName>
</protein>
<comment type="caution">
    <text evidence="2">The sequence shown here is derived from an EMBL/GenBank/DDBJ whole genome shotgun (WGS) entry which is preliminary data.</text>
</comment>
<evidence type="ECO:0000313" key="2">
    <source>
        <dbReference type="EMBL" id="KAF3430022.1"/>
    </source>
</evidence>
<feature type="region of interest" description="Disordered" evidence="1">
    <location>
        <begin position="1"/>
        <end position="33"/>
    </location>
</feature>
<dbReference type="Proteomes" id="UP000655588">
    <property type="component" value="Unassembled WGS sequence"/>
</dbReference>
<sequence length="172" mass="20100">MMQRISREVNKSSSDTELAQGKNKSRKSKSKEKWPLLEGLTVDELARYRRRRIQGQPKDNLGLNIEAESEDLVSEYREAFRAQSEEFLKENTWLENNKRSEDLQTKDSTEDKRVFDREDIKEHEEGYTELPTEYIKGVSSLTQVNNDKTMETEANSNMIHASSSKRPSLIRR</sequence>
<feature type="region of interest" description="Disordered" evidence="1">
    <location>
        <begin position="96"/>
        <end position="128"/>
    </location>
</feature>
<name>A0A833SBF6_9HYME</name>
<feature type="compositionally biased region" description="Polar residues" evidence="1">
    <location>
        <begin position="148"/>
        <end position="166"/>
    </location>
</feature>
<dbReference type="AlphaFoldDB" id="A0A833SBF6"/>
<feature type="compositionally biased region" description="Basic and acidic residues" evidence="1">
    <location>
        <begin position="96"/>
        <end position="126"/>
    </location>
</feature>
<keyword evidence="3" id="KW-1185">Reference proteome</keyword>
<dbReference type="EMBL" id="WNWW01000135">
    <property type="protein sequence ID" value="KAF3430022.1"/>
    <property type="molecule type" value="Genomic_DNA"/>
</dbReference>
<organism evidence="2 3">
    <name type="scientific">Frieseomelitta varia</name>
    <dbReference type="NCBI Taxonomy" id="561572"/>
    <lineage>
        <taxon>Eukaryota</taxon>
        <taxon>Metazoa</taxon>
        <taxon>Ecdysozoa</taxon>
        <taxon>Arthropoda</taxon>
        <taxon>Hexapoda</taxon>
        <taxon>Insecta</taxon>
        <taxon>Pterygota</taxon>
        <taxon>Neoptera</taxon>
        <taxon>Endopterygota</taxon>
        <taxon>Hymenoptera</taxon>
        <taxon>Apocrita</taxon>
        <taxon>Aculeata</taxon>
        <taxon>Apoidea</taxon>
        <taxon>Anthophila</taxon>
        <taxon>Apidae</taxon>
        <taxon>Frieseomelitta</taxon>
    </lineage>
</organism>
<feature type="compositionally biased region" description="Basic and acidic residues" evidence="1">
    <location>
        <begin position="1"/>
        <end position="10"/>
    </location>
</feature>
<evidence type="ECO:0000256" key="1">
    <source>
        <dbReference type="SAM" id="MobiDB-lite"/>
    </source>
</evidence>
<feature type="region of interest" description="Disordered" evidence="1">
    <location>
        <begin position="148"/>
        <end position="172"/>
    </location>
</feature>
<reference evidence="2" key="1">
    <citation type="submission" date="2019-11" db="EMBL/GenBank/DDBJ databases">
        <title>The nuclear and mitochondrial genomes of Frieseomelitta varia - a highly eusocial stingless bee (Meliponini) with a permanently sterile worker caste.</title>
        <authorList>
            <person name="Freitas F.C.P."/>
            <person name="Lourenco A.P."/>
            <person name="Nunes F.M.F."/>
            <person name="Paschoal A.R."/>
            <person name="Abreu F.C.P."/>
            <person name="Barbin F.O."/>
            <person name="Bataglia L."/>
            <person name="Cardoso-Junior C.A.M."/>
            <person name="Cervoni M.S."/>
            <person name="Silva S.R."/>
            <person name="Dalarmi F."/>
            <person name="Del Lama M.A."/>
            <person name="Depintor T.S."/>
            <person name="Ferreira K.M."/>
            <person name="Goria P.S."/>
            <person name="Jaskot M.C."/>
            <person name="Lago D.C."/>
            <person name="Luna-Lucena D."/>
            <person name="Moda L.M."/>
            <person name="Nascimento L."/>
            <person name="Pedrino M."/>
            <person name="Rabico F.O."/>
            <person name="Sanches F.C."/>
            <person name="Santos D.E."/>
            <person name="Santos C.G."/>
            <person name="Vieira J."/>
            <person name="Lopes T.F."/>
            <person name="Barchuk A.R."/>
            <person name="Hartfelder K."/>
            <person name="Simoes Z.L.P."/>
            <person name="Bitondi M.M.G."/>
            <person name="Pinheiro D.G."/>
        </authorList>
    </citation>
    <scope>NUCLEOTIDE SEQUENCE</scope>
    <source>
        <strain evidence="2">USP_RPSP 00005682</strain>
        <tissue evidence="2">Whole individual</tissue>
    </source>
</reference>
<evidence type="ECO:0000313" key="3">
    <source>
        <dbReference type="Proteomes" id="UP000655588"/>
    </source>
</evidence>
<proteinExistence type="predicted"/>
<gene>
    <name evidence="2" type="ORF">E2986_13831</name>
</gene>